<evidence type="ECO:0000256" key="4">
    <source>
        <dbReference type="PROSITE-ProRule" id="PRU00433"/>
    </source>
</evidence>
<dbReference type="Proteomes" id="UP001519667">
    <property type="component" value="Unassembled WGS sequence"/>
</dbReference>
<evidence type="ECO:0000256" key="1">
    <source>
        <dbReference type="ARBA" id="ARBA00022617"/>
    </source>
</evidence>
<dbReference type="InterPro" id="IPR009056">
    <property type="entry name" value="Cyt_c-like_dom"/>
</dbReference>
<proteinExistence type="predicted"/>
<protein>
    <submittedName>
        <fullName evidence="6">Cytochrome C</fullName>
    </submittedName>
</protein>
<evidence type="ECO:0000259" key="5">
    <source>
        <dbReference type="PROSITE" id="PS51007"/>
    </source>
</evidence>
<organism evidence="6 7">
    <name type="scientific">Metapseudomonas boanensis</name>
    <dbReference type="NCBI Taxonomy" id="2822138"/>
    <lineage>
        <taxon>Bacteria</taxon>
        <taxon>Pseudomonadati</taxon>
        <taxon>Pseudomonadota</taxon>
        <taxon>Gammaproteobacteria</taxon>
        <taxon>Pseudomonadales</taxon>
        <taxon>Pseudomonadaceae</taxon>
        <taxon>Metapseudomonas</taxon>
    </lineage>
</organism>
<feature type="domain" description="Cytochrome c" evidence="5">
    <location>
        <begin position="16"/>
        <end position="118"/>
    </location>
</feature>
<name>A0ABS5XFS6_9GAMM</name>
<keyword evidence="1 4" id="KW-0349">Heme</keyword>
<gene>
    <name evidence="6" type="ORF">J7302_10405</name>
</gene>
<comment type="caution">
    <text evidence="6">The sequence shown here is derived from an EMBL/GenBank/DDBJ whole genome shotgun (WGS) entry which is preliminary data.</text>
</comment>
<dbReference type="InterPro" id="IPR036909">
    <property type="entry name" value="Cyt_c-like_dom_sf"/>
</dbReference>
<reference evidence="6 7" key="1">
    <citation type="submission" date="2021-04" db="EMBL/GenBank/DDBJ databases">
        <title>Pseudomonas boanensis sp. nov., a bacterium isolated from river water used for household purposes in Boane District, Mozambique.</title>
        <authorList>
            <person name="Nicklasson M."/>
            <person name="Martin-Rodriguez A.J."/>
            <person name="Thorell K."/>
            <person name="Neves L."/>
            <person name="Mussagy A."/>
            <person name="Rydberg H.A."/>
            <person name="Hernroth B."/>
            <person name="Svensson-Stadler L."/>
            <person name="Sjoling A."/>
        </authorList>
    </citation>
    <scope>NUCLEOTIDE SEQUENCE [LARGE SCALE GENOMIC DNA]</scope>
    <source>
        <strain evidence="6 7">DB1</strain>
    </source>
</reference>
<evidence type="ECO:0000256" key="2">
    <source>
        <dbReference type="ARBA" id="ARBA00022723"/>
    </source>
</evidence>
<sequence>MLFTVGSACADLKAESDVQRGRYLIQVSGCNDCHTPGYMETDGKVDEKLWLTGSQLGWRGPWGTTYASNLRLVVQNLTEQQWLSHARGPWRPPMPWFNLRKMRDEDLMAIFRYIRHLGPSGAPAPLYLPPDQMPKMPYAQFPGAVP</sequence>
<dbReference type="EMBL" id="JAGTIS010000004">
    <property type="protein sequence ID" value="MBT8766539.1"/>
    <property type="molecule type" value="Genomic_DNA"/>
</dbReference>
<keyword evidence="3 4" id="KW-0408">Iron</keyword>
<dbReference type="SUPFAM" id="SSF46626">
    <property type="entry name" value="Cytochrome c"/>
    <property type="match status" value="1"/>
</dbReference>
<evidence type="ECO:0000313" key="6">
    <source>
        <dbReference type="EMBL" id="MBT8766539.1"/>
    </source>
</evidence>
<evidence type="ECO:0000256" key="3">
    <source>
        <dbReference type="ARBA" id="ARBA00023004"/>
    </source>
</evidence>
<keyword evidence="7" id="KW-1185">Reference proteome</keyword>
<accession>A0ABS5XFS6</accession>
<evidence type="ECO:0000313" key="7">
    <source>
        <dbReference type="Proteomes" id="UP001519667"/>
    </source>
</evidence>
<dbReference type="Gene3D" id="1.10.760.10">
    <property type="entry name" value="Cytochrome c-like domain"/>
    <property type="match status" value="1"/>
</dbReference>
<dbReference type="PROSITE" id="PS51007">
    <property type="entry name" value="CYTC"/>
    <property type="match status" value="1"/>
</dbReference>
<keyword evidence="2 4" id="KW-0479">Metal-binding</keyword>